<evidence type="ECO:0000259" key="3">
    <source>
        <dbReference type="Pfam" id="PF17289"/>
    </source>
</evidence>
<accession>A0A6M1TY57</accession>
<keyword evidence="5" id="KW-1185">Reference proteome</keyword>
<dbReference type="InterPro" id="IPR006517">
    <property type="entry name" value="Phage_terminase_lsu-like_C"/>
</dbReference>
<dbReference type="InterPro" id="IPR035421">
    <property type="entry name" value="Terminase_6C"/>
</dbReference>
<dbReference type="Proteomes" id="UP000474758">
    <property type="component" value="Unassembled WGS sequence"/>
</dbReference>
<dbReference type="InterPro" id="IPR027417">
    <property type="entry name" value="P-loop_NTPase"/>
</dbReference>
<evidence type="ECO:0000256" key="2">
    <source>
        <dbReference type="SAM" id="MobiDB-lite"/>
    </source>
</evidence>
<dbReference type="AlphaFoldDB" id="A0A6M1TY57"/>
<dbReference type="Pfam" id="PF17289">
    <property type="entry name" value="Terminase_6C"/>
    <property type="match status" value="1"/>
</dbReference>
<comment type="caution">
    <text evidence="4">The sequence shown here is derived from an EMBL/GenBank/DDBJ whole genome shotgun (WGS) entry which is preliminary data.</text>
</comment>
<evidence type="ECO:0000313" key="4">
    <source>
        <dbReference type="EMBL" id="NGQ93150.1"/>
    </source>
</evidence>
<evidence type="ECO:0000256" key="1">
    <source>
        <dbReference type="ARBA" id="ARBA00022612"/>
    </source>
</evidence>
<feature type="region of interest" description="Disordered" evidence="2">
    <location>
        <begin position="470"/>
        <end position="490"/>
    </location>
</feature>
<dbReference type="EMBL" id="JAALFE010000033">
    <property type="protein sequence ID" value="NGQ93150.1"/>
    <property type="molecule type" value="Genomic_DNA"/>
</dbReference>
<dbReference type="Gene3D" id="3.30.420.240">
    <property type="match status" value="1"/>
</dbReference>
<feature type="domain" description="Terminase large subunit gp17-like C-terminal" evidence="3">
    <location>
        <begin position="319"/>
        <end position="460"/>
    </location>
</feature>
<keyword evidence="1" id="KW-1188">Viral release from host cell</keyword>
<proteinExistence type="predicted"/>
<protein>
    <submittedName>
        <fullName evidence="4">Phage terminase large subunit</fullName>
    </submittedName>
</protein>
<dbReference type="RefSeq" id="WP_165053863.1">
    <property type="nucleotide sequence ID" value="NZ_JAALFE010000033.1"/>
</dbReference>
<reference evidence="4 5" key="1">
    <citation type="submission" date="2020-02" db="EMBL/GenBank/DDBJ databases">
        <title>Rhodobacter translucens sp. nov., a novel bacterium isolated from activated sludge.</title>
        <authorList>
            <person name="Liu J."/>
        </authorList>
    </citation>
    <scope>NUCLEOTIDE SEQUENCE [LARGE SCALE GENOMIC DNA]</scope>
    <source>
        <strain evidence="4 5">HX-7-19</strain>
    </source>
</reference>
<dbReference type="Gene3D" id="3.40.50.300">
    <property type="entry name" value="P-loop containing nucleotide triphosphate hydrolases"/>
    <property type="match status" value="1"/>
</dbReference>
<organism evidence="4 5">
    <name type="scientific">Paragemmobacter kunshanensis</name>
    <dbReference type="NCBI Taxonomy" id="2583234"/>
    <lineage>
        <taxon>Bacteria</taxon>
        <taxon>Pseudomonadati</taxon>
        <taxon>Pseudomonadota</taxon>
        <taxon>Alphaproteobacteria</taxon>
        <taxon>Rhodobacterales</taxon>
        <taxon>Paracoccaceae</taxon>
        <taxon>Paragemmobacter</taxon>
    </lineage>
</organism>
<sequence>MSEMGPGLARQAADELSRASLFAFTWRVFDELHRGSGDSFIPNWHVQAICHELENLWRGENRRLVITVPPRHLKSIAAAVAFPAWLLGRDPSEKVIVASYGLDLARKHAEDFRRVVESDWYRRLFPRTRIAPRGARQDEIRTTRRGGRKAVSIGGAVTGFGADYIVIDDLLKAGDASSETERLRAQDYIEGSLLSRFDDPRSGRVVAIQQRLHEVDPAGYLLSKGNYRHLNLPAIAEEDAQIPVGFGRVHHRRTGDALFPQRMDHTVLDELRREFGTAVFNMQYQQNPIAADGSALRWEWFKTCDEAMPRDWFQLVVQSWDTGMSSDPRSDFSVCTTWGFREGLWYLLDLFRDRLDYPELKRKALALGESWRADKVLIERAGSGIPLLQECHRIMPSRFREIKPIQDKEVRFNAACAPIEAGKVVVPRSAPWLPGLRTELLGFPRARHDDQVDSVSQFLNWTHGPGFFRTLPRDSPYRPSQQRRETMRRR</sequence>
<evidence type="ECO:0000313" key="5">
    <source>
        <dbReference type="Proteomes" id="UP000474758"/>
    </source>
</evidence>
<dbReference type="NCBIfam" id="TIGR01630">
    <property type="entry name" value="psiM2_ORF9"/>
    <property type="match status" value="1"/>
</dbReference>
<name>A0A6M1TY57_9RHOB</name>
<gene>
    <name evidence="4" type="primary">terL</name>
    <name evidence="4" type="ORF">G5V65_19870</name>
</gene>